<evidence type="ECO:0000313" key="1">
    <source>
        <dbReference type="EMBL" id="AXR08253.1"/>
    </source>
</evidence>
<sequence>MSFSPNNSAAAIQYYEENAIEYFEKSLKIDMSSIYPRFLKYIPKQGRVLDAGCGSGRDTKHFLQGGYSVKAFDGSEELAKLASKFTALKVNHQRFHELNYVSKFDGI</sequence>
<dbReference type="GO" id="GO:0008168">
    <property type="term" value="F:methyltransferase activity"/>
    <property type="evidence" value="ECO:0007669"/>
    <property type="project" value="UniProtKB-KW"/>
</dbReference>
<dbReference type="CDD" id="cd02440">
    <property type="entry name" value="AdoMet_MTases"/>
    <property type="match status" value="1"/>
</dbReference>
<dbReference type="OrthoDB" id="9804086at2"/>
<name>A0A346NRU6_9ALTE</name>
<accession>A0A346NRU6</accession>
<dbReference type="AlphaFoldDB" id="A0A346NRU6"/>
<dbReference type="KEGG" id="salm:D0Y50_18955"/>
<dbReference type="EMBL" id="CP031769">
    <property type="protein sequence ID" value="AXR08253.1"/>
    <property type="molecule type" value="Genomic_DNA"/>
</dbReference>
<gene>
    <name evidence="1" type="ORF">D0Y50_18955</name>
</gene>
<keyword evidence="1" id="KW-0808">Transferase</keyword>
<dbReference type="Pfam" id="PF13489">
    <property type="entry name" value="Methyltransf_23"/>
    <property type="match status" value="1"/>
</dbReference>
<organism evidence="1 2">
    <name type="scientific">Salinimonas sediminis</name>
    <dbReference type="NCBI Taxonomy" id="2303538"/>
    <lineage>
        <taxon>Bacteria</taxon>
        <taxon>Pseudomonadati</taxon>
        <taxon>Pseudomonadota</taxon>
        <taxon>Gammaproteobacteria</taxon>
        <taxon>Alteromonadales</taxon>
        <taxon>Alteromonadaceae</taxon>
        <taxon>Alteromonas/Salinimonas group</taxon>
        <taxon>Salinimonas</taxon>
    </lineage>
</organism>
<dbReference type="SUPFAM" id="SSF53335">
    <property type="entry name" value="S-adenosyl-L-methionine-dependent methyltransferases"/>
    <property type="match status" value="1"/>
</dbReference>
<reference evidence="1 2" key="1">
    <citation type="submission" date="2018-08" db="EMBL/GenBank/DDBJ databases">
        <title>Salinimonas sediminis sp. nov., a piezophilic bacterium isolated from a deep-sea sediment sample from the New Britain Trench.</title>
        <authorList>
            <person name="Cao J."/>
        </authorList>
    </citation>
    <scope>NUCLEOTIDE SEQUENCE [LARGE SCALE GENOMIC DNA]</scope>
    <source>
        <strain evidence="1 2">N102</strain>
    </source>
</reference>
<evidence type="ECO:0000313" key="2">
    <source>
        <dbReference type="Proteomes" id="UP000262073"/>
    </source>
</evidence>
<keyword evidence="2" id="KW-1185">Reference proteome</keyword>
<dbReference type="GO" id="GO:0032259">
    <property type="term" value="P:methylation"/>
    <property type="evidence" value="ECO:0007669"/>
    <property type="project" value="UniProtKB-KW"/>
</dbReference>
<keyword evidence="1" id="KW-0489">Methyltransferase</keyword>
<dbReference type="Proteomes" id="UP000262073">
    <property type="component" value="Chromosome"/>
</dbReference>
<dbReference type="Gene3D" id="3.40.50.150">
    <property type="entry name" value="Vaccinia Virus protein VP39"/>
    <property type="match status" value="1"/>
</dbReference>
<dbReference type="InterPro" id="IPR029063">
    <property type="entry name" value="SAM-dependent_MTases_sf"/>
</dbReference>
<dbReference type="RefSeq" id="WP_117318486.1">
    <property type="nucleotide sequence ID" value="NZ_CP031769.1"/>
</dbReference>
<proteinExistence type="predicted"/>
<protein>
    <submittedName>
        <fullName evidence="1">Class I SAM-dependent methyltransferase</fullName>
    </submittedName>
</protein>